<accession>A0A067SH41</accession>
<dbReference type="HOGENOM" id="CLU_2831371_0_0_1"/>
<dbReference type="OrthoDB" id="2638860at2759"/>
<sequence>MTMQAVEWLLLDRALAFLSLAMATCVVYDHITTLDEEVELVWKREKWNAVQILFFINRYTGDLVQM</sequence>
<dbReference type="Proteomes" id="UP000027222">
    <property type="component" value="Unassembled WGS sequence"/>
</dbReference>
<organism evidence="2 3">
    <name type="scientific">Galerina marginata (strain CBS 339.88)</name>
    <dbReference type="NCBI Taxonomy" id="685588"/>
    <lineage>
        <taxon>Eukaryota</taxon>
        <taxon>Fungi</taxon>
        <taxon>Dikarya</taxon>
        <taxon>Basidiomycota</taxon>
        <taxon>Agaricomycotina</taxon>
        <taxon>Agaricomycetes</taxon>
        <taxon>Agaricomycetidae</taxon>
        <taxon>Agaricales</taxon>
        <taxon>Agaricineae</taxon>
        <taxon>Strophariaceae</taxon>
        <taxon>Galerina</taxon>
    </lineage>
</organism>
<keyword evidence="3" id="KW-1185">Reference proteome</keyword>
<feature type="domain" description="DUF6533" evidence="1">
    <location>
        <begin position="18"/>
        <end position="61"/>
    </location>
</feature>
<evidence type="ECO:0000259" key="1">
    <source>
        <dbReference type="Pfam" id="PF20151"/>
    </source>
</evidence>
<evidence type="ECO:0000313" key="2">
    <source>
        <dbReference type="EMBL" id="KDR69327.1"/>
    </source>
</evidence>
<dbReference type="EMBL" id="KL142403">
    <property type="protein sequence ID" value="KDR69327.1"/>
    <property type="molecule type" value="Genomic_DNA"/>
</dbReference>
<dbReference type="AlphaFoldDB" id="A0A067SH41"/>
<evidence type="ECO:0000313" key="3">
    <source>
        <dbReference type="Proteomes" id="UP000027222"/>
    </source>
</evidence>
<name>A0A067SH41_GALM3</name>
<dbReference type="Pfam" id="PF20151">
    <property type="entry name" value="DUF6533"/>
    <property type="match status" value="1"/>
</dbReference>
<proteinExistence type="predicted"/>
<dbReference type="InterPro" id="IPR045340">
    <property type="entry name" value="DUF6533"/>
</dbReference>
<gene>
    <name evidence="2" type="ORF">GALMADRAFT_929285</name>
</gene>
<reference evidence="3" key="1">
    <citation type="journal article" date="2014" name="Proc. Natl. Acad. Sci. U.S.A.">
        <title>Extensive sampling of basidiomycete genomes demonstrates inadequacy of the white-rot/brown-rot paradigm for wood decay fungi.</title>
        <authorList>
            <person name="Riley R."/>
            <person name="Salamov A.A."/>
            <person name="Brown D.W."/>
            <person name="Nagy L.G."/>
            <person name="Floudas D."/>
            <person name="Held B.W."/>
            <person name="Levasseur A."/>
            <person name="Lombard V."/>
            <person name="Morin E."/>
            <person name="Otillar R."/>
            <person name="Lindquist E.A."/>
            <person name="Sun H."/>
            <person name="LaButti K.M."/>
            <person name="Schmutz J."/>
            <person name="Jabbour D."/>
            <person name="Luo H."/>
            <person name="Baker S.E."/>
            <person name="Pisabarro A.G."/>
            <person name="Walton J.D."/>
            <person name="Blanchette R.A."/>
            <person name="Henrissat B."/>
            <person name="Martin F."/>
            <person name="Cullen D."/>
            <person name="Hibbett D.S."/>
            <person name="Grigoriev I.V."/>
        </authorList>
    </citation>
    <scope>NUCLEOTIDE SEQUENCE [LARGE SCALE GENOMIC DNA]</scope>
    <source>
        <strain evidence="3">CBS 339.88</strain>
    </source>
</reference>
<protein>
    <recommendedName>
        <fullName evidence="1">DUF6533 domain-containing protein</fullName>
    </recommendedName>
</protein>